<sequence>IHPCFADMNWEHLTLKISTNDQTQAIALLTKALYNVQYDATRTVEDFIRAHPDRESRLMSQLYGHKTTQYYLTDGTIEYGFQLSLTPEIMTLLLPATEPTQLVVPMLCPYCGQEWPTGKKPPEGLQLKPKEIVTIDYTGIVIDCRGLNITPSLFPRILTETFKEVYSINFTDTQYLVERGLVTYIKGDAYDNARIGFNPLRIDALATVGDRPTDVRISSADAQRIHGSKNNLSLLEECRVVIIFGQ</sequence>
<reference evidence="1 2" key="1">
    <citation type="journal article" date="2015" name="Microbiome">
        <title>Genomic resolution of linkages in carbon, nitrogen, and sulfur cycling among widespread estuary sediment bacteria.</title>
        <authorList>
            <person name="Baker B.J."/>
            <person name="Lazar C.S."/>
            <person name="Teske A.P."/>
            <person name="Dick G.J."/>
        </authorList>
    </citation>
    <scope>NUCLEOTIDE SEQUENCE [LARGE SCALE GENOMIC DNA]</scope>
    <source>
        <strain evidence="1">SM23_42</strain>
    </source>
</reference>
<protein>
    <submittedName>
        <fullName evidence="1">Uncharacterized protein</fullName>
    </submittedName>
</protein>
<evidence type="ECO:0000313" key="2">
    <source>
        <dbReference type="Proteomes" id="UP000051373"/>
    </source>
</evidence>
<dbReference type="STRING" id="1703779.AMJ83_07405"/>
<dbReference type="EMBL" id="LJUJ01000015">
    <property type="protein sequence ID" value="KPK63292.1"/>
    <property type="molecule type" value="Genomic_DNA"/>
</dbReference>
<gene>
    <name evidence="1" type="ORF">AMJ83_07405</name>
</gene>
<evidence type="ECO:0000313" key="1">
    <source>
        <dbReference type="EMBL" id="KPK63292.1"/>
    </source>
</evidence>
<proteinExistence type="predicted"/>
<comment type="caution">
    <text evidence="1">The sequence shown here is derived from an EMBL/GenBank/DDBJ whole genome shotgun (WGS) entry which is preliminary data.</text>
</comment>
<accession>A0A0S8FUU1</accession>
<dbReference type="AlphaFoldDB" id="A0A0S8FUU1"/>
<organism evidence="1 2">
    <name type="scientific">candidate division WOR_3 bacterium SM23_42</name>
    <dbReference type="NCBI Taxonomy" id="1703779"/>
    <lineage>
        <taxon>Bacteria</taxon>
        <taxon>Bacteria division WOR-3</taxon>
    </lineage>
</organism>
<name>A0A0S8FUU1_UNCW3</name>
<dbReference type="Proteomes" id="UP000051373">
    <property type="component" value="Unassembled WGS sequence"/>
</dbReference>
<feature type="non-terminal residue" evidence="1">
    <location>
        <position position="1"/>
    </location>
</feature>